<accession>A0A9P6ZFE4</accession>
<evidence type="ECO:0000313" key="3">
    <source>
        <dbReference type="Proteomes" id="UP000714275"/>
    </source>
</evidence>
<gene>
    <name evidence="2" type="ORF">EV702DRAFT_1053796</name>
</gene>
<dbReference type="InterPro" id="IPR046521">
    <property type="entry name" value="DUF6698"/>
</dbReference>
<name>A0A9P6ZFE4_9AGAM</name>
<evidence type="ECO:0000313" key="2">
    <source>
        <dbReference type="EMBL" id="KAG1758408.1"/>
    </source>
</evidence>
<dbReference type="Proteomes" id="UP000714275">
    <property type="component" value="Unassembled WGS sequence"/>
</dbReference>
<protein>
    <submittedName>
        <fullName evidence="2">Uncharacterized protein</fullName>
    </submittedName>
</protein>
<organism evidence="2 3">
    <name type="scientific">Suillus placidus</name>
    <dbReference type="NCBI Taxonomy" id="48579"/>
    <lineage>
        <taxon>Eukaryota</taxon>
        <taxon>Fungi</taxon>
        <taxon>Dikarya</taxon>
        <taxon>Basidiomycota</taxon>
        <taxon>Agaricomycotina</taxon>
        <taxon>Agaricomycetes</taxon>
        <taxon>Agaricomycetidae</taxon>
        <taxon>Boletales</taxon>
        <taxon>Suillineae</taxon>
        <taxon>Suillaceae</taxon>
        <taxon>Suillus</taxon>
    </lineage>
</organism>
<dbReference type="OrthoDB" id="2662502at2759"/>
<evidence type="ECO:0000256" key="1">
    <source>
        <dbReference type="SAM" id="MobiDB-lite"/>
    </source>
</evidence>
<keyword evidence="3" id="KW-1185">Reference proteome</keyword>
<dbReference type="AlphaFoldDB" id="A0A9P6ZFE4"/>
<dbReference type="EMBL" id="JABBWD010000743">
    <property type="protein sequence ID" value="KAG1758408.1"/>
    <property type="molecule type" value="Genomic_DNA"/>
</dbReference>
<dbReference type="Pfam" id="PF20414">
    <property type="entry name" value="DUF6698"/>
    <property type="match status" value="1"/>
</dbReference>
<comment type="caution">
    <text evidence="2">The sequence shown here is derived from an EMBL/GenBank/DDBJ whole genome shotgun (WGS) entry which is preliminary data.</text>
</comment>
<reference evidence="2" key="1">
    <citation type="journal article" date="2020" name="New Phytol.">
        <title>Comparative genomics reveals dynamic genome evolution in host specialist ectomycorrhizal fungi.</title>
        <authorList>
            <person name="Lofgren L.A."/>
            <person name="Nguyen N.H."/>
            <person name="Vilgalys R."/>
            <person name="Ruytinx J."/>
            <person name="Liao H.L."/>
            <person name="Branco S."/>
            <person name="Kuo A."/>
            <person name="LaButti K."/>
            <person name="Lipzen A."/>
            <person name="Andreopoulos W."/>
            <person name="Pangilinan J."/>
            <person name="Riley R."/>
            <person name="Hundley H."/>
            <person name="Na H."/>
            <person name="Barry K."/>
            <person name="Grigoriev I.V."/>
            <person name="Stajich J.E."/>
            <person name="Kennedy P.G."/>
        </authorList>
    </citation>
    <scope>NUCLEOTIDE SEQUENCE</scope>
    <source>
        <strain evidence="2">DOB743</strain>
    </source>
</reference>
<proteinExistence type="predicted"/>
<sequence length="185" mass="20616">MSAPQPHIQGHIPPLPDQSMAVPTSAEARVKCHIAVLEEQLETMKQERGTKQRFKELPESHSADYISFAHVLPWLHGADAAHGDDTSTLKDLIATWVNQEFSLTSLLRPDDKQSRGFAHNICGKLLCPSEWDWDNNLNNLEQGLLKLKVLVQAFKAVFTSPSFAKEVDGDSDGADILENNRCACW</sequence>
<feature type="region of interest" description="Disordered" evidence="1">
    <location>
        <begin position="1"/>
        <end position="21"/>
    </location>
</feature>